<name>A0A2N9FXB2_FAGSY</name>
<sequence>MIELIYYTTIKLGSPPRAFNVIVDSGSDVLTCSLAIIRCALRKIARDNVCTTFTYADGSQTTGYYVSDQLSFDQIRGQSMIDNASSIIFGCSTTMSGIIHDLSIKGINGLMGLGPGSQSIFSQLASQAMTPGVFSHCLRGDAIGGGILVIGEILNNNMSYTPLVPNQKHYNINLESIAVNGQLLPIDPTAFAISKDRENYGTVVDSGSSMGILVGEAYDPFVSAITTIVQPYVTLTNFDQRQCYLGDVVKWCIGFGRLKEKVTILGGLFMTNKIIVYDLVHQRLGWASYDCKFS</sequence>
<dbReference type="Pfam" id="PF14543">
    <property type="entry name" value="TAXi_N"/>
    <property type="match status" value="1"/>
</dbReference>
<keyword evidence="2" id="KW-0645">Protease</keyword>
<dbReference type="InterPro" id="IPR001461">
    <property type="entry name" value="Aspartic_peptidase_A1"/>
</dbReference>
<evidence type="ECO:0000256" key="4">
    <source>
        <dbReference type="ARBA" id="ARBA00022801"/>
    </source>
</evidence>
<dbReference type="PRINTS" id="PR00792">
    <property type="entry name" value="PEPSIN"/>
</dbReference>
<keyword evidence="4" id="KW-0378">Hydrolase</keyword>
<feature type="domain" description="Peptidase A1" evidence="6">
    <location>
        <begin position="6"/>
        <end position="294"/>
    </location>
</feature>
<dbReference type="GO" id="GO:0006508">
    <property type="term" value="P:proteolysis"/>
    <property type="evidence" value="ECO:0007669"/>
    <property type="project" value="UniProtKB-KW"/>
</dbReference>
<keyword evidence="5" id="KW-0325">Glycoprotein</keyword>
<dbReference type="InterPro" id="IPR034161">
    <property type="entry name" value="Pepsin-like_plant"/>
</dbReference>
<evidence type="ECO:0000256" key="2">
    <source>
        <dbReference type="ARBA" id="ARBA00022670"/>
    </source>
</evidence>
<dbReference type="PANTHER" id="PTHR13683">
    <property type="entry name" value="ASPARTYL PROTEASES"/>
    <property type="match status" value="1"/>
</dbReference>
<dbReference type="CDD" id="cd05476">
    <property type="entry name" value="pepsin_A_like_plant"/>
    <property type="match status" value="1"/>
</dbReference>
<dbReference type="GO" id="GO:0004190">
    <property type="term" value="F:aspartic-type endopeptidase activity"/>
    <property type="evidence" value="ECO:0007669"/>
    <property type="project" value="UniProtKB-KW"/>
</dbReference>
<gene>
    <name evidence="7" type="ORF">FSB_LOCUS19770</name>
</gene>
<proteinExistence type="inferred from homology"/>
<comment type="similarity">
    <text evidence="1">Belongs to the peptidase A1 family.</text>
</comment>
<dbReference type="SUPFAM" id="SSF50630">
    <property type="entry name" value="Acid proteases"/>
    <property type="match status" value="1"/>
</dbReference>
<reference evidence="7" key="1">
    <citation type="submission" date="2018-02" db="EMBL/GenBank/DDBJ databases">
        <authorList>
            <person name="Cohen D.B."/>
            <person name="Kent A.D."/>
        </authorList>
    </citation>
    <scope>NUCLEOTIDE SEQUENCE</scope>
</reference>
<evidence type="ECO:0000256" key="1">
    <source>
        <dbReference type="ARBA" id="ARBA00007447"/>
    </source>
</evidence>
<dbReference type="InterPro" id="IPR032861">
    <property type="entry name" value="TAXi_N"/>
</dbReference>
<dbReference type="PROSITE" id="PS51767">
    <property type="entry name" value="PEPTIDASE_A1"/>
    <property type="match status" value="1"/>
</dbReference>
<organism evidence="7">
    <name type="scientific">Fagus sylvatica</name>
    <name type="common">Beechnut</name>
    <dbReference type="NCBI Taxonomy" id="28930"/>
    <lineage>
        <taxon>Eukaryota</taxon>
        <taxon>Viridiplantae</taxon>
        <taxon>Streptophyta</taxon>
        <taxon>Embryophyta</taxon>
        <taxon>Tracheophyta</taxon>
        <taxon>Spermatophyta</taxon>
        <taxon>Magnoliopsida</taxon>
        <taxon>eudicotyledons</taxon>
        <taxon>Gunneridae</taxon>
        <taxon>Pentapetalae</taxon>
        <taxon>rosids</taxon>
        <taxon>fabids</taxon>
        <taxon>Fagales</taxon>
        <taxon>Fagaceae</taxon>
        <taxon>Fagus</taxon>
    </lineage>
</organism>
<evidence type="ECO:0000256" key="5">
    <source>
        <dbReference type="ARBA" id="ARBA00023180"/>
    </source>
</evidence>
<dbReference type="InterPro" id="IPR021109">
    <property type="entry name" value="Peptidase_aspartic_dom_sf"/>
</dbReference>
<protein>
    <recommendedName>
        <fullName evidence="6">Peptidase A1 domain-containing protein</fullName>
    </recommendedName>
</protein>
<evidence type="ECO:0000259" key="6">
    <source>
        <dbReference type="PROSITE" id="PS51767"/>
    </source>
</evidence>
<dbReference type="EMBL" id="OIVN01001261">
    <property type="protein sequence ID" value="SPC91888.1"/>
    <property type="molecule type" value="Genomic_DNA"/>
</dbReference>
<dbReference type="InterPro" id="IPR033121">
    <property type="entry name" value="PEPTIDASE_A1"/>
</dbReference>
<dbReference type="PANTHER" id="PTHR13683:SF875">
    <property type="entry name" value="EUKARYOTIC ASPARTYL PROTEASE FAMILY PROTEIN"/>
    <property type="match status" value="1"/>
</dbReference>
<evidence type="ECO:0000313" key="7">
    <source>
        <dbReference type="EMBL" id="SPC91888.1"/>
    </source>
</evidence>
<dbReference type="AlphaFoldDB" id="A0A2N9FXB2"/>
<keyword evidence="3" id="KW-0064">Aspartyl protease</keyword>
<evidence type="ECO:0000256" key="3">
    <source>
        <dbReference type="ARBA" id="ARBA00022750"/>
    </source>
</evidence>
<dbReference type="Gene3D" id="2.40.70.10">
    <property type="entry name" value="Acid Proteases"/>
    <property type="match status" value="3"/>
</dbReference>
<accession>A0A2N9FXB2</accession>
<dbReference type="InterPro" id="IPR032799">
    <property type="entry name" value="TAXi_C"/>
</dbReference>
<dbReference type="Pfam" id="PF14541">
    <property type="entry name" value="TAXi_C"/>
    <property type="match status" value="1"/>
</dbReference>